<dbReference type="VEuPathDB" id="FungiDB:FOC1_g10006490"/>
<sequence length="51" mass="5752">KTTSAFFVDPKTKTGKGPWKSSMAYYGDLKDSFYLVNRDFGAHKLLADEAF</sequence>
<name>N4UAD0_FUSC1</name>
<dbReference type="AlphaFoldDB" id="N4UAD0"/>
<proteinExistence type="predicted"/>
<dbReference type="Proteomes" id="UP000016928">
    <property type="component" value="Unassembled WGS sequence"/>
</dbReference>
<feature type="non-terminal residue" evidence="1">
    <location>
        <position position="1"/>
    </location>
</feature>
<accession>N4UAD0</accession>
<dbReference type="HOGENOM" id="CLU_3111913_0_0_1"/>
<reference evidence="2" key="2">
    <citation type="journal article" date="2014" name="PLoS ONE">
        <title>Genome and Transcriptome Analysis of the Fungal Pathogen Fusarium oxysporum f. sp. cubense Causing Banana Vascular Wilt Disease.</title>
        <authorList>
            <person name="Guo L."/>
            <person name="Han L."/>
            <person name="Yang L."/>
            <person name="Zeng H."/>
            <person name="Fan D."/>
            <person name="Zhu Y."/>
            <person name="Feng Y."/>
            <person name="Wang G."/>
            <person name="Peng C."/>
            <person name="Jiang X."/>
            <person name="Zhou D."/>
            <person name="Ni P."/>
            <person name="Liang C."/>
            <person name="Liu L."/>
            <person name="Wang J."/>
            <person name="Mao C."/>
            <person name="Fang X."/>
            <person name="Peng M."/>
            <person name="Huang J."/>
        </authorList>
    </citation>
    <scope>NUCLEOTIDE SEQUENCE [LARGE SCALE GENOMIC DNA]</scope>
    <source>
        <strain evidence="2">race 1</strain>
    </source>
</reference>
<evidence type="ECO:0000313" key="2">
    <source>
        <dbReference type="Proteomes" id="UP000016928"/>
    </source>
</evidence>
<reference evidence="2" key="1">
    <citation type="submission" date="2012-09" db="EMBL/GenBank/DDBJ databases">
        <title>Genome sequencing and comparative transcriptomics of race 1 and race 4 of banana pathogen: Fusarium oxysporum f. sp. cubense.</title>
        <authorList>
            <person name="Fang X."/>
            <person name="Huang J."/>
        </authorList>
    </citation>
    <scope>NUCLEOTIDE SEQUENCE [LARGE SCALE GENOMIC DNA]</scope>
    <source>
        <strain evidence="2">race 1</strain>
    </source>
</reference>
<evidence type="ECO:0000313" key="1">
    <source>
        <dbReference type="EMBL" id="ENH72119.1"/>
    </source>
</evidence>
<gene>
    <name evidence="1" type="ORF">FOC1_g10006490</name>
</gene>
<dbReference type="EMBL" id="KB730104">
    <property type="protein sequence ID" value="ENH72119.1"/>
    <property type="molecule type" value="Genomic_DNA"/>
</dbReference>
<protein>
    <submittedName>
        <fullName evidence="1">Uncharacterized protein</fullName>
    </submittedName>
</protein>
<organism evidence="1 2">
    <name type="scientific">Fusarium oxysporum f. sp. cubense (strain race 1)</name>
    <name type="common">Panama disease fungus</name>
    <dbReference type="NCBI Taxonomy" id="1229664"/>
    <lineage>
        <taxon>Eukaryota</taxon>
        <taxon>Fungi</taxon>
        <taxon>Dikarya</taxon>
        <taxon>Ascomycota</taxon>
        <taxon>Pezizomycotina</taxon>
        <taxon>Sordariomycetes</taxon>
        <taxon>Hypocreomycetidae</taxon>
        <taxon>Hypocreales</taxon>
        <taxon>Nectriaceae</taxon>
        <taxon>Fusarium</taxon>
        <taxon>Fusarium oxysporum species complex</taxon>
    </lineage>
</organism>